<organism evidence="6 7">
    <name type="scientific">Megasphaera paucivorans</name>
    <dbReference type="NCBI Taxonomy" id="349095"/>
    <lineage>
        <taxon>Bacteria</taxon>
        <taxon>Bacillati</taxon>
        <taxon>Bacillota</taxon>
        <taxon>Negativicutes</taxon>
        <taxon>Veillonellales</taxon>
        <taxon>Veillonellaceae</taxon>
        <taxon>Megasphaera</taxon>
    </lineage>
</organism>
<gene>
    <name evidence="6" type="ORF">SAMN05660299_02665</name>
</gene>
<dbReference type="AlphaFoldDB" id="A0A1H0B4H9"/>
<proteinExistence type="predicted"/>
<evidence type="ECO:0000259" key="5">
    <source>
        <dbReference type="PROSITE" id="PS51078"/>
    </source>
</evidence>
<evidence type="ECO:0000259" key="4">
    <source>
        <dbReference type="PROSITE" id="PS51077"/>
    </source>
</evidence>
<feature type="domain" description="HTH iclR-type" evidence="4">
    <location>
        <begin position="6"/>
        <end position="68"/>
    </location>
</feature>
<dbReference type="PROSITE" id="PS51077">
    <property type="entry name" value="HTH_ICLR"/>
    <property type="match status" value="1"/>
</dbReference>
<reference evidence="6 7" key="1">
    <citation type="submission" date="2016-10" db="EMBL/GenBank/DDBJ databases">
        <authorList>
            <person name="de Groot N.N."/>
        </authorList>
    </citation>
    <scope>NUCLEOTIDE SEQUENCE [LARGE SCALE GENOMIC DNA]</scope>
    <source>
        <strain evidence="6 7">DSM 16981</strain>
    </source>
</reference>
<dbReference type="PANTHER" id="PTHR30136">
    <property type="entry name" value="HELIX-TURN-HELIX TRANSCRIPTIONAL REGULATOR, ICLR FAMILY"/>
    <property type="match status" value="1"/>
</dbReference>
<dbReference type="OrthoDB" id="9791752at2"/>
<accession>A0A1H0B4H9</accession>
<dbReference type="Pfam" id="PF01614">
    <property type="entry name" value="IclR_C"/>
    <property type="match status" value="1"/>
</dbReference>
<dbReference type="EMBL" id="FNHQ01000046">
    <property type="protein sequence ID" value="SDN40558.1"/>
    <property type="molecule type" value="Genomic_DNA"/>
</dbReference>
<evidence type="ECO:0000313" key="7">
    <source>
        <dbReference type="Proteomes" id="UP000199309"/>
    </source>
</evidence>
<dbReference type="PROSITE" id="PS51078">
    <property type="entry name" value="ICLR_ED"/>
    <property type="match status" value="1"/>
</dbReference>
<dbReference type="SUPFAM" id="SSF46785">
    <property type="entry name" value="Winged helix' DNA-binding domain"/>
    <property type="match status" value="1"/>
</dbReference>
<name>A0A1H0B4H9_9FIRM</name>
<dbReference type="Gene3D" id="1.10.10.10">
    <property type="entry name" value="Winged helix-like DNA-binding domain superfamily/Winged helix DNA-binding domain"/>
    <property type="match status" value="1"/>
</dbReference>
<evidence type="ECO:0000256" key="2">
    <source>
        <dbReference type="ARBA" id="ARBA00023125"/>
    </source>
</evidence>
<dbReference type="InterPro" id="IPR005471">
    <property type="entry name" value="Tscrpt_reg_IclR_N"/>
</dbReference>
<dbReference type="GO" id="GO:0003700">
    <property type="term" value="F:DNA-binding transcription factor activity"/>
    <property type="evidence" value="ECO:0007669"/>
    <property type="project" value="TreeGrafter"/>
</dbReference>
<dbReference type="GO" id="GO:0045892">
    <property type="term" value="P:negative regulation of DNA-templated transcription"/>
    <property type="evidence" value="ECO:0007669"/>
    <property type="project" value="TreeGrafter"/>
</dbReference>
<evidence type="ECO:0000256" key="3">
    <source>
        <dbReference type="ARBA" id="ARBA00023163"/>
    </source>
</evidence>
<dbReference type="PANTHER" id="PTHR30136:SF24">
    <property type="entry name" value="HTH-TYPE TRANSCRIPTIONAL REPRESSOR ALLR"/>
    <property type="match status" value="1"/>
</dbReference>
<dbReference type="RefSeq" id="WP_091652875.1">
    <property type="nucleotide sequence ID" value="NZ_FNHQ01000046.1"/>
</dbReference>
<evidence type="ECO:0000256" key="1">
    <source>
        <dbReference type="ARBA" id="ARBA00023015"/>
    </source>
</evidence>
<dbReference type="InterPro" id="IPR036388">
    <property type="entry name" value="WH-like_DNA-bd_sf"/>
</dbReference>
<keyword evidence="1" id="KW-0805">Transcription regulation</keyword>
<feature type="domain" description="IclR-ED" evidence="5">
    <location>
        <begin position="69"/>
        <end position="253"/>
    </location>
</feature>
<dbReference type="GO" id="GO:0003677">
    <property type="term" value="F:DNA binding"/>
    <property type="evidence" value="ECO:0007669"/>
    <property type="project" value="UniProtKB-KW"/>
</dbReference>
<keyword evidence="2" id="KW-0238">DNA-binding</keyword>
<protein>
    <submittedName>
        <fullName evidence="6">Transcriptional regulator, IclR family</fullName>
    </submittedName>
</protein>
<dbReference type="Proteomes" id="UP000199309">
    <property type="component" value="Unassembled WGS sequence"/>
</dbReference>
<dbReference type="InterPro" id="IPR029016">
    <property type="entry name" value="GAF-like_dom_sf"/>
</dbReference>
<dbReference type="SUPFAM" id="SSF55781">
    <property type="entry name" value="GAF domain-like"/>
    <property type="match status" value="1"/>
</dbReference>
<keyword evidence="3" id="KW-0804">Transcription</keyword>
<dbReference type="Gene3D" id="3.30.450.40">
    <property type="match status" value="1"/>
</dbReference>
<dbReference type="InterPro" id="IPR050707">
    <property type="entry name" value="HTH_MetabolicPath_Reg"/>
</dbReference>
<dbReference type="InterPro" id="IPR036390">
    <property type="entry name" value="WH_DNA-bd_sf"/>
</dbReference>
<dbReference type="InterPro" id="IPR014757">
    <property type="entry name" value="Tscrpt_reg_IclR_C"/>
</dbReference>
<evidence type="ECO:0000313" key="6">
    <source>
        <dbReference type="EMBL" id="SDN40558.1"/>
    </source>
</evidence>
<dbReference type="STRING" id="349095.SAMN05660299_02665"/>
<sequence length="267" mass="29581">MLTSEHRPTARVLDILQLLSTSKDGFSLTEIAATIKVPKSTIVPIIRTLCDRQFITLSGNGGKYIIGINSFIVGSSCLHNIDVLSLIKSQMKKVVEATSEVCQLGILIDGDVLYLAKEDSSEPIRLISFVGKRLPAYSTALGKSLISEFTLEELHQIYKNGLQPVTKNTCTDFDQLIKECLIAKKRGYFSEKEEVSSGICCFAVPLMYAGKIIAALSISIPSFRLTKEKKELAIHALKTSKENLEGIFRDLNIDKDLFENSLLFKTK</sequence>
<dbReference type="SMART" id="SM00346">
    <property type="entry name" value="HTH_ICLR"/>
    <property type="match status" value="1"/>
</dbReference>
<keyword evidence="7" id="KW-1185">Reference proteome</keyword>
<dbReference type="Pfam" id="PF09339">
    <property type="entry name" value="HTH_IclR"/>
    <property type="match status" value="1"/>
</dbReference>